<feature type="domain" description="DIRP" evidence="5">
    <location>
        <begin position="220"/>
        <end position="326"/>
    </location>
</feature>
<evidence type="ECO:0000256" key="1">
    <source>
        <dbReference type="ARBA" id="ARBA00004123"/>
    </source>
</evidence>
<dbReference type="SMART" id="SM01135">
    <property type="entry name" value="DIRP"/>
    <property type="match status" value="1"/>
</dbReference>
<keyword evidence="6" id="KW-1185">Reference proteome</keyword>
<dbReference type="InterPro" id="IPR033471">
    <property type="entry name" value="DIRP"/>
</dbReference>
<reference evidence="7" key="1">
    <citation type="submission" date="2022-11" db="UniProtKB">
        <authorList>
            <consortium name="WormBaseParasite"/>
        </authorList>
    </citation>
    <scope>IDENTIFICATION</scope>
</reference>
<organism evidence="6 7">
    <name type="scientific">Globodera rostochiensis</name>
    <name type="common">Golden nematode worm</name>
    <name type="synonym">Heterodera rostochiensis</name>
    <dbReference type="NCBI Taxonomy" id="31243"/>
    <lineage>
        <taxon>Eukaryota</taxon>
        <taxon>Metazoa</taxon>
        <taxon>Ecdysozoa</taxon>
        <taxon>Nematoda</taxon>
        <taxon>Chromadorea</taxon>
        <taxon>Rhabditida</taxon>
        <taxon>Tylenchina</taxon>
        <taxon>Tylenchomorpha</taxon>
        <taxon>Tylenchoidea</taxon>
        <taxon>Heteroderidae</taxon>
        <taxon>Heteroderinae</taxon>
        <taxon>Globodera</taxon>
    </lineage>
</organism>
<dbReference type="Pfam" id="PF19438">
    <property type="entry name" value="LIN9_C"/>
    <property type="match status" value="1"/>
</dbReference>
<dbReference type="AlphaFoldDB" id="A0A914I5Z5"/>
<evidence type="ECO:0000313" key="6">
    <source>
        <dbReference type="Proteomes" id="UP000887572"/>
    </source>
</evidence>
<feature type="region of interest" description="Disordered" evidence="4">
    <location>
        <begin position="65"/>
        <end position="104"/>
    </location>
</feature>
<evidence type="ECO:0000256" key="2">
    <source>
        <dbReference type="ARBA" id="ARBA00006732"/>
    </source>
</evidence>
<sequence length="648" mass="74024">MANHQPKLEPREHRYSLRESNKVPLRYREYVVEGEMAQQQQPLHFQHQGTSQTTPTIAADHHYAAPLVPSSVRRSRCATPRKQPKLEQPDGTEHSVLPPPPLLHREQPFTAVAQPQQQQQLQQHVVVEQGDPMQQIFDAVIGAEQEVSTSGAAASYNIAETKPSKSLFRFPSQFHPHRHPWERRHAAGAELSDELKMNLRKLKNVLKLPQARRFVFCEFFYSGVDQQLFLAENEFSQLMQESFPNLKCTKLRKAEWREIRRLIGKPRRCSQAFLDEEREALEAKRRKIRAIYNGTCTSLEDEFMDLPTHLPRPPIVGQKIYARVRTPRDGIYAATVDAITQDGYRVVFDREDVLPAAYIKDYEVMFDQPTELLSINYFLEQNRANVRLRGAKPTSAAFLLNHHRHHFYPSPAGVAAAAAAAAGGGHGHVLGVGASMNGVQNLHSPTKNRMAIPKDEKVGNFPVRMLVILVKLCKVVEYKKKLVSNLTVMNDYAEKMNLLGSTYPLEFKVQFAQLVIDLETVNRLFRNYLVALQTHYTTLLPHLSEPHPSDRPEMLRKHSNTTAYQIVKHCNSELNVRNKRILQLITSLASIMLQLRSIGTQNKKFTASDMNLLSESLKQIRAQIMPQNAAAFQDYVEVHMRQILNNRT</sequence>
<comment type="subcellular location">
    <subcellularLocation>
        <location evidence="1">Nucleus</location>
    </subcellularLocation>
</comment>
<dbReference type="PANTHER" id="PTHR21689:SF2">
    <property type="entry name" value="PROTEIN LIN-9 HOMOLOG"/>
    <property type="match status" value="1"/>
</dbReference>
<protein>
    <submittedName>
        <fullName evidence="7">DIRP domain-containing protein</fullName>
    </submittedName>
</protein>
<evidence type="ECO:0000259" key="5">
    <source>
        <dbReference type="SMART" id="SM01135"/>
    </source>
</evidence>
<dbReference type="GO" id="GO:0006357">
    <property type="term" value="P:regulation of transcription by RNA polymerase II"/>
    <property type="evidence" value="ECO:0007669"/>
    <property type="project" value="TreeGrafter"/>
</dbReference>
<comment type="similarity">
    <text evidence="2">Belongs to the lin-9 family.</text>
</comment>
<dbReference type="Pfam" id="PF06584">
    <property type="entry name" value="DIRP"/>
    <property type="match status" value="1"/>
</dbReference>
<feature type="compositionally biased region" description="Basic and acidic residues" evidence="4">
    <location>
        <begin position="84"/>
        <end position="93"/>
    </location>
</feature>
<name>A0A914I5Z5_GLORO</name>
<proteinExistence type="inferred from homology"/>
<dbReference type="GO" id="GO:0003677">
    <property type="term" value="F:DNA binding"/>
    <property type="evidence" value="ECO:0007669"/>
    <property type="project" value="TreeGrafter"/>
</dbReference>
<evidence type="ECO:0000256" key="3">
    <source>
        <dbReference type="ARBA" id="ARBA00023242"/>
    </source>
</evidence>
<dbReference type="PANTHER" id="PTHR21689">
    <property type="entry name" value="LIN-9"/>
    <property type="match status" value="1"/>
</dbReference>
<accession>A0A914I5Z5</accession>
<feature type="region of interest" description="Disordered" evidence="4">
    <location>
        <begin position="1"/>
        <end position="20"/>
    </location>
</feature>
<dbReference type="GO" id="GO:0017053">
    <property type="term" value="C:transcription repressor complex"/>
    <property type="evidence" value="ECO:0007669"/>
    <property type="project" value="InterPro"/>
</dbReference>
<dbReference type="InterPro" id="IPR010561">
    <property type="entry name" value="LIN-9/ALY1"/>
</dbReference>
<dbReference type="WBParaSite" id="Gr19_v10_g7210.t1">
    <property type="protein sequence ID" value="Gr19_v10_g7210.t1"/>
    <property type="gene ID" value="Gr19_v10_g7210"/>
</dbReference>
<dbReference type="Proteomes" id="UP000887572">
    <property type="component" value="Unplaced"/>
</dbReference>
<keyword evidence="3" id="KW-0539">Nucleus</keyword>
<dbReference type="GO" id="GO:0051726">
    <property type="term" value="P:regulation of cell cycle"/>
    <property type="evidence" value="ECO:0007669"/>
    <property type="project" value="TreeGrafter"/>
</dbReference>
<evidence type="ECO:0000256" key="4">
    <source>
        <dbReference type="SAM" id="MobiDB-lite"/>
    </source>
</evidence>
<dbReference type="GO" id="GO:0005654">
    <property type="term" value="C:nucleoplasm"/>
    <property type="evidence" value="ECO:0007669"/>
    <property type="project" value="TreeGrafter"/>
</dbReference>
<evidence type="ECO:0000313" key="7">
    <source>
        <dbReference type="WBParaSite" id="Gr19_v10_g7210.t1"/>
    </source>
</evidence>
<dbReference type="InterPro" id="IPR045831">
    <property type="entry name" value="LIN9_C"/>
</dbReference>
<dbReference type="GO" id="GO:0006351">
    <property type="term" value="P:DNA-templated transcription"/>
    <property type="evidence" value="ECO:0007669"/>
    <property type="project" value="InterPro"/>
</dbReference>